<dbReference type="EMBL" id="BJVY01000009">
    <property type="protein sequence ID" value="GEL70374.1"/>
    <property type="molecule type" value="Genomic_DNA"/>
</dbReference>
<dbReference type="Proteomes" id="UP000198717">
    <property type="component" value="Unassembled WGS sequence"/>
</dbReference>
<keyword evidence="1" id="KW-0812">Transmembrane</keyword>
<organism evidence="2 5">
    <name type="scientific">Myxococcus virescens</name>
    <dbReference type="NCBI Taxonomy" id="83456"/>
    <lineage>
        <taxon>Bacteria</taxon>
        <taxon>Pseudomonadati</taxon>
        <taxon>Myxococcota</taxon>
        <taxon>Myxococcia</taxon>
        <taxon>Myxococcales</taxon>
        <taxon>Cystobacterineae</taxon>
        <taxon>Myxococcaceae</taxon>
        <taxon>Myxococcus</taxon>
    </lineage>
</organism>
<feature type="transmembrane region" description="Helical" evidence="1">
    <location>
        <begin position="60"/>
        <end position="85"/>
    </location>
</feature>
<comment type="caution">
    <text evidence="2">The sequence shown here is derived from an EMBL/GenBank/DDBJ whole genome shotgun (WGS) entry which is preliminary data.</text>
</comment>
<dbReference type="EMBL" id="FNAJ01000015">
    <property type="protein sequence ID" value="SDE94045.1"/>
    <property type="molecule type" value="Genomic_DNA"/>
</dbReference>
<evidence type="ECO:0000313" key="4">
    <source>
        <dbReference type="Proteomes" id="UP000198717"/>
    </source>
</evidence>
<evidence type="ECO:0000313" key="2">
    <source>
        <dbReference type="EMBL" id="GEL70374.1"/>
    </source>
</evidence>
<keyword evidence="1" id="KW-0472">Membrane</keyword>
<protein>
    <submittedName>
        <fullName evidence="2">Uncharacterized protein</fullName>
    </submittedName>
</protein>
<dbReference type="Proteomes" id="UP000321224">
    <property type="component" value="Unassembled WGS sequence"/>
</dbReference>
<name>A0A511HAB2_9BACT</name>
<sequence>MTSLARPARLTWQNRGTFLRVLLTQVLYVAPLFWFMELAQNVAWRWMNGDWGWVFPKSPYHWFSFGSLILWAGCVALLWSLHFFWFYPRRVKVWPRLAIGAGVCWVGEWVGGYVAANVFNHPLQVWPGSPLVYVHYSALFFWVSNCIVYHLLTNDVVDLTPEYDAPPTTTRRAAPRWPEAHAP</sequence>
<accession>A0A511HAB2</accession>
<gene>
    <name evidence="2" type="ORF">MVI01_21580</name>
    <name evidence="3" type="ORF">SAMN04488504_11567</name>
</gene>
<evidence type="ECO:0000256" key="1">
    <source>
        <dbReference type="SAM" id="Phobius"/>
    </source>
</evidence>
<reference evidence="3 4" key="1">
    <citation type="submission" date="2016-10" db="EMBL/GenBank/DDBJ databases">
        <authorList>
            <person name="Varghese N."/>
            <person name="Submissions S."/>
        </authorList>
    </citation>
    <scope>NUCLEOTIDE SEQUENCE [LARGE SCALE GENOMIC DNA]</scope>
    <source>
        <strain evidence="3 4">DSM 2260</strain>
    </source>
</reference>
<dbReference type="RefSeq" id="WP_090493748.1">
    <property type="nucleotide sequence ID" value="NZ_BJVY01000009.1"/>
</dbReference>
<feature type="transmembrane region" description="Helical" evidence="1">
    <location>
        <begin position="97"/>
        <end position="119"/>
    </location>
</feature>
<feature type="transmembrane region" description="Helical" evidence="1">
    <location>
        <begin position="131"/>
        <end position="152"/>
    </location>
</feature>
<dbReference type="AlphaFoldDB" id="A0A511HAB2"/>
<evidence type="ECO:0000313" key="5">
    <source>
        <dbReference type="Proteomes" id="UP000321224"/>
    </source>
</evidence>
<keyword evidence="1" id="KW-1133">Transmembrane helix</keyword>
<keyword evidence="4" id="KW-1185">Reference proteome</keyword>
<reference evidence="2 5" key="2">
    <citation type="submission" date="2019-07" db="EMBL/GenBank/DDBJ databases">
        <title>Whole genome shotgun sequence of Myxococcus virescens NBRC 100334.</title>
        <authorList>
            <person name="Hosoyama A."/>
            <person name="Uohara A."/>
            <person name="Ohji S."/>
            <person name="Ichikawa N."/>
        </authorList>
    </citation>
    <scope>NUCLEOTIDE SEQUENCE [LARGE SCALE GENOMIC DNA]</scope>
    <source>
        <strain evidence="2 5">NBRC 100334</strain>
    </source>
</reference>
<evidence type="ECO:0000313" key="3">
    <source>
        <dbReference type="EMBL" id="SDE94045.1"/>
    </source>
</evidence>
<feature type="transmembrane region" description="Helical" evidence="1">
    <location>
        <begin position="21"/>
        <end position="40"/>
    </location>
</feature>
<proteinExistence type="predicted"/>